<accession>A0A7X0FRF2</accession>
<reference evidence="3 4" key="1">
    <citation type="submission" date="2020-08" db="EMBL/GenBank/DDBJ databases">
        <title>Sequencing the genomes of 1000 actinobacteria strains.</title>
        <authorList>
            <person name="Klenk H.-P."/>
        </authorList>
    </citation>
    <scope>NUCLEOTIDE SEQUENCE [LARGE SCALE GENOMIC DNA]</scope>
    <source>
        <strain evidence="3 4">DSM 12511</strain>
    </source>
</reference>
<dbReference type="AlphaFoldDB" id="A0A7X0FRF2"/>
<dbReference type="Proteomes" id="UP000537775">
    <property type="component" value="Unassembled WGS sequence"/>
</dbReference>
<keyword evidence="1" id="KW-0472">Membrane</keyword>
<dbReference type="InterPro" id="IPR019692">
    <property type="entry name" value="CFP-6_PH"/>
</dbReference>
<protein>
    <recommendedName>
        <fullName evidence="2">Low molecular weight protein antigen 6 PH domain-containing protein</fullName>
    </recommendedName>
</protein>
<evidence type="ECO:0000256" key="1">
    <source>
        <dbReference type="SAM" id="Phobius"/>
    </source>
</evidence>
<organism evidence="3 4">
    <name type="scientific">Microbacterium thalassium</name>
    <dbReference type="NCBI Taxonomy" id="362649"/>
    <lineage>
        <taxon>Bacteria</taxon>
        <taxon>Bacillati</taxon>
        <taxon>Actinomycetota</taxon>
        <taxon>Actinomycetes</taxon>
        <taxon>Micrococcales</taxon>
        <taxon>Microbacteriaceae</taxon>
        <taxon>Microbacterium</taxon>
    </lineage>
</organism>
<feature type="transmembrane region" description="Helical" evidence="1">
    <location>
        <begin position="12"/>
        <end position="32"/>
    </location>
</feature>
<proteinExistence type="predicted"/>
<dbReference type="EMBL" id="JACHML010000001">
    <property type="protein sequence ID" value="MBB6392330.1"/>
    <property type="molecule type" value="Genomic_DNA"/>
</dbReference>
<evidence type="ECO:0000313" key="3">
    <source>
        <dbReference type="EMBL" id="MBB6392330.1"/>
    </source>
</evidence>
<gene>
    <name evidence="3" type="ORF">HD594_002643</name>
</gene>
<feature type="transmembrane region" description="Helical" evidence="1">
    <location>
        <begin position="38"/>
        <end position="57"/>
    </location>
</feature>
<keyword evidence="1" id="KW-1133">Transmembrane helix</keyword>
<sequence length="198" mass="21374">MPEAHVLRPRFGRFLAGAVMIVCAAAAVVLLVQSPVNGVAALPMLGLLAYVAWAAYWRPSVRVDDDAVTVENVFRTIRVPYGQIQRIDTRFALTLFTPERRIVAWAAPAPGRHKLMTIRRDQAEHLPESSYVAGTVRPGDLTGSDSGVAAYIVRTRWEQLRDAGTLDAHVGAVDVRLHTVTIAAGAALVAALALALFV</sequence>
<feature type="domain" description="Low molecular weight protein antigen 6 PH" evidence="2">
    <location>
        <begin position="58"/>
        <end position="138"/>
    </location>
</feature>
<keyword evidence="1" id="KW-0812">Transmembrane</keyword>
<feature type="transmembrane region" description="Helical" evidence="1">
    <location>
        <begin position="177"/>
        <end position="197"/>
    </location>
</feature>
<evidence type="ECO:0000313" key="4">
    <source>
        <dbReference type="Proteomes" id="UP000537775"/>
    </source>
</evidence>
<dbReference type="Pfam" id="PF10756">
    <property type="entry name" value="bPH_6"/>
    <property type="match status" value="1"/>
</dbReference>
<evidence type="ECO:0000259" key="2">
    <source>
        <dbReference type="Pfam" id="PF10756"/>
    </source>
</evidence>
<keyword evidence="4" id="KW-1185">Reference proteome</keyword>
<name>A0A7X0FRF2_9MICO</name>
<dbReference type="RefSeq" id="WP_246414046.1">
    <property type="nucleotide sequence ID" value="NZ_BAAAJR010000011.1"/>
</dbReference>
<comment type="caution">
    <text evidence="3">The sequence shown here is derived from an EMBL/GenBank/DDBJ whole genome shotgun (WGS) entry which is preliminary data.</text>
</comment>